<name>G0GF23_WINT7</name>
<evidence type="ECO:0000313" key="12">
    <source>
        <dbReference type="Proteomes" id="UP000007254"/>
    </source>
</evidence>
<keyword evidence="8 9" id="KW-0560">Oxidoreductase</keyword>
<dbReference type="Proteomes" id="UP000007254">
    <property type="component" value="Chromosome"/>
</dbReference>
<evidence type="ECO:0000256" key="1">
    <source>
        <dbReference type="ARBA" id="ARBA00004496"/>
    </source>
</evidence>
<dbReference type="PANTHER" id="PTHR48109">
    <property type="entry name" value="DIHYDROOROTATE DEHYDROGENASE (QUINONE), MITOCHONDRIAL-RELATED"/>
    <property type="match status" value="1"/>
</dbReference>
<dbReference type="Gene3D" id="3.20.20.70">
    <property type="entry name" value="Aldolase class I"/>
    <property type="match status" value="1"/>
</dbReference>
<dbReference type="NCBIfam" id="NF005574">
    <property type="entry name" value="PRK07259.1"/>
    <property type="match status" value="1"/>
</dbReference>
<evidence type="ECO:0000256" key="4">
    <source>
        <dbReference type="ARBA" id="ARBA00022490"/>
    </source>
</evidence>
<dbReference type="STRING" id="869211.Spith_2111"/>
<dbReference type="OrthoDB" id="9794954at2"/>
<evidence type="ECO:0000256" key="5">
    <source>
        <dbReference type="ARBA" id="ARBA00022630"/>
    </source>
</evidence>
<dbReference type="InterPro" id="IPR012135">
    <property type="entry name" value="Dihydroorotate_DH_1_2"/>
</dbReference>
<feature type="binding site" evidence="9">
    <location>
        <begin position="264"/>
        <end position="265"/>
    </location>
    <ligand>
        <name>FMN</name>
        <dbReference type="ChEBI" id="CHEBI:58210"/>
    </ligand>
</feature>
<reference evidence="11 12" key="1">
    <citation type="submission" date="2011-06" db="EMBL/GenBank/DDBJ databases">
        <title>The complete genome of Spirochaeta thermophila DSM 6578.</title>
        <authorList>
            <consortium name="US DOE Joint Genome Institute (JGI-PGF)"/>
            <person name="Lucas S."/>
            <person name="Lapidus A."/>
            <person name="Bruce D."/>
            <person name="Goodwin L."/>
            <person name="Pitluck S."/>
            <person name="Peters L."/>
            <person name="Kyrpides N."/>
            <person name="Mavromatis K."/>
            <person name="Ivanova N."/>
            <person name="Mikailova N."/>
            <person name="Pagani I."/>
            <person name="Chertkov O."/>
            <person name="Detter J.C."/>
            <person name="Tapia R."/>
            <person name="Han C."/>
            <person name="Land M."/>
            <person name="Hauser L."/>
            <person name="Markowitz V."/>
            <person name="Cheng J.-F."/>
            <person name="Hugenholtz P."/>
            <person name="Woyke T."/>
            <person name="Wu D."/>
            <person name="Spring S."/>
            <person name="Merkhoffer B."/>
            <person name="Schneider S."/>
            <person name="Klenk H.-P."/>
            <person name="Eisen J.A."/>
        </authorList>
    </citation>
    <scope>NUCLEOTIDE SEQUENCE [LARGE SCALE GENOMIC DNA]</scope>
    <source>
        <strain evidence="12">ATCC 700085 / DSM 6578 / Z-1203</strain>
    </source>
</reference>
<dbReference type="FunFam" id="3.20.20.70:FF:000027">
    <property type="entry name" value="Dihydropyrimidine dehydrogenase [NADP(+)]"/>
    <property type="match status" value="1"/>
</dbReference>
<dbReference type="InterPro" id="IPR049622">
    <property type="entry name" value="Dihydroorotate_DH_I"/>
</dbReference>
<evidence type="ECO:0000259" key="10">
    <source>
        <dbReference type="Pfam" id="PF01180"/>
    </source>
</evidence>
<accession>G0GF23</accession>
<dbReference type="EMBL" id="CP002903">
    <property type="protein sequence ID" value="AEJ62367.1"/>
    <property type="molecule type" value="Genomic_DNA"/>
</dbReference>
<proteinExistence type="inferred from homology"/>
<dbReference type="PIRSF" id="PIRSF000164">
    <property type="entry name" value="DHO_oxidase"/>
    <property type="match status" value="1"/>
</dbReference>
<feature type="binding site" evidence="9">
    <location>
        <position position="98"/>
    </location>
    <ligand>
        <name>FMN</name>
        <dbReference type="ChEBI" id="CHEBI:58210"/>
    </ligand>
</feature>
<dbReference type="InterPro" id="IPR005720">
    <property type="entry name" value="Dihydroorotate_DH_cat"/>
</dbReference>
<dbReference type="AlphaFoldDB" id="G0GF23"/>
<keyword evidence="12" id="KW-1185">Reference proteome</keyword>
<dbReference type="GO" id="GO:0006207">
    <property type="term" value="P:'de novo' pyrimidine nucleobase biosynthetic process"/>
    <property type="evidence" value="ECO:0007669"/>
    <property type="project" value="InterPro"/>
</dbReference>
<dbReference type="InterPro" id="IPR033888">
    <property type="entry name" value="DHOD_1B"/>
</dbReference>
<comment type="subcellular location">
    <subcellularLocation>
        <location evidence="1 9">Cytoplasm</location>
    </subcellularLocation>
</comment>
<dbReference type="PANTHER" id="PTHR48109:SF1">
    <property type="entry name" value="DIHYDROOROTATE DEHYDROGENASE (FUMARATE)"/>
    <property type="match status" value="1"/>
</dbReference>
<dbReference type="Pfam" id="PF01180">
    <property type="entry name" value="DHO_dh"/>
    <property type="match status" value="1"/>
</dbReference>
<evidence type="ECO:0000313" key="11">
    <source>
        <dbReference type="EMBL" id="AEJ62367.1"/>
    </source>
</evidence>
<evidence type="ECO:0000256" key="6">
    <source>
        <dbReference type="ARBA" id="ARBA00022643"/>
    </source>
</evidence>
<dbReference type="KEGG" id="stq:Spith_2111"/>
<keyword evidence="5 9" id="KW-0285">Flavoprotein</keyword>
<comment type="cofactor">
    <cofactor evidence="9">
        <name>FMN</name>
        <dbReference type="ChEBI" id="CHEBI:58210"/>
    </cofactor>
    <text evidence="9">Binds 1 FMN per subunit.</text>
</comment>
<evidence type="ECO:0000256" key="3">
    <source>
        <dbReference type="ARBA" id="ARBA00008008"/>
    </source>
</evidence>
<dbReference type="GO" id="GO:0044205">
    <property type="term" value="P:'de novo' UMP biosynthetic process"/>
    <property type="evidence" value="ECO:0007669"/>
    <property type="project" value="UniProtKB-UniRule"/>
</dbReference>
<feature type="binding site" evidence="9">
    <location>
        <position position="126"/>
    </location>
    <ligand>
        <name>FMN</name>
        <dbReference type="ChEBI" id="CHEBI:58210"/>
    </ligand>
</feature>
<feature type="binding site" evidence="9">
    <location>
        <position position="216"/>
    </location>
    <ligand>
        <name>FMN</name>
        <dbReference type="ChEBI" id="CHEBI:58210"/>
    </ligand>
</feature>
<comment type="similarity">
    <text evidence="3 9">Belongs to the dihydroorotate dehydrogenase family. Type 1 subfamily.</text>
</comment>
<dbReference type="InterPro" id="IPR013785">
    <property type="entry name" value="Aldolase_TIM"/>
</dbReference>
<feature type="binding site" evidence="9">
    <location>
        <position position="126"/>
    </location>
    <ligand>
        <name>substrate</name>
    </ligand>
</feature>
<feature type="binding site" evidence="9">
    <location>
        <begin position="44"/>
        <end position="45"/>
    </location>
    <ligand>
        <name>FMN</name>
        <dbReference type="ChEBI" id="CHEBI:58210"/>
    </ligand>
</feature>
<dbReference type="InterPro" id="IPR001295">
    <property type="entry name" value="Dihydroorotate_DH_CS"/>
</dbReference>
<feature type="binding site" evidence="9">
    <location>
        <begin position="242"/>
        <end position="243"/>
    </location>
    <ligand>
        <name>FMN</name>
        <dbReference type="ChEBI" id="CHEBI:58210"/>
    </ligand>
</feature>
<feature type="binding site" evidence="9">
    <location>
        <position position="20"/>
    </location>
    <ligand>
        <name>FMN</name>
        <dbReference type="ChEBI" id="CHEBI:58210"/>
    </ligand>
</feature>
<evidence type="ECO:0000256" key="8">
    <source>
        <dbReference type="ARBA" id="ARBA00023002"/>
    </source>
</evidence>
<evidence type="ECO:0000256" key="9">
    <source>
        <dbReference type="HAMAP-Rule" id="MF_00224"/>
    </source>
</evidence>
<feature type="binding site" evidence="9">
    <location>
        <position position="164"/>
    </location>
    <ligand>
        <name>FMN</name>
        <dbReference type="ChEBI" id="CHEBI:58210"/>
    </ligand>
</feature>
<feature type="binding site" evidence="9">
    <location>
        <position position="190"/>
    </location>
    <ligand>
        <name>FMN</name>
        <dbReference type="ChEBI" id="CHEBI:58210"/>
    </ligand>
</feature>
<keyword evidence="4 9" id="KW-0963">Cytoplasm</keyword>
<comment type="pathway">
    <text evidence="2 9">Pyrimidine metabolism; UMP biosynthesis via de novo pathway.</text>
</comment>
<evidence type="ECO:0000256" key="7">
    <source>
        <dbReference type="ARBA" id="ARBA00022975"/>
    </source>
</evidence>
<dbReference type="HAMAP" id="MF_00224">
    <property type="entry name" value="DHO_dh_type1"/>
    <property type="match status" value="1"/>
</dbReference>
<dbReference type="InterPro" id="IPR050074">
    <property type="entry name" value="DHO_dehydrogenase"/>
</dbReference>
<dbReference type="EC" id="1.3.-.-" evidence="9"/>
<sequence>MDLSVKIGGKLLPNPVGAASGTIGYGSEYEALVDYRTLGALYTKAITREPREGNPIPRIVETTAGLLNSIGLANVGMERFVTEKWTYLRELPCPVIGNIAGSDPEEYAEVISFLEAHTDLWGYEINISCPNVKKGGITIGTEPTTVERLTRTLRDLTPKPLIVKLTPNVTDITEIARAAEAGGADALSCINTVVGMAIDIHKKRPVIPQKTAGLSGPAIKPIGLAAVYRVRTSVRIPIIGIGGIMEPEDAIEYLLAGASAIQVGTALFVDPHTPDRILKGIKSYMEQEGFTSLQDFHRFWPEW</sequence>
<evidence type="ECO:0000256" key="2">
    <source>
        <dbReference type="ARBA" id="ARBA00004725"/>
    </source>
</evidence>
<feature type="active site" description="Nucleophile" evidence="9">
    <location>
        <position position="129"/>
    </location>
</feature>
<dbReference type="CDD" id="cd04740">
    <property type="entry name" value="DHOD_1B_like"/>
    <property type="match status" value="1"/>
</dbReference>
<comment type="function">
    <text evidence="9">Catalyzes the conversion of dihydroorotate to orotate.</text>
</comment>
<dbReference type="PROSITE" id="PS00911">
    <property type="entry name" value="DHODEHASE_1"/>
    <property type="match status" value="1"/>
</dbReference>
<dbReference type="UniPathway" id="UPA00070"/>
<feature type="binding site" evidence="9">
    <location>
        <position position="44"/>
    </location>
    <ligand>
        <name>substrate</name>
    </ligand>
</feature>
<dbReference type="GO" id="GO:0004152">
    <property type="term" value="F:dihydroorotate dehydrogenase activity"/>
    <property type="evidence" value="ECO:0007669"/>
    <property type="project" value="UniProtKB-UniRule"/>
</dbReference>
<protein>
    <recommendedName>
        <fullName evidence="9">Dihydroorotate dehydrogenase</fullName>
        <shortName evidence="9">DHOD</shortName>
        <shortName evidence="9">DHODase</shortName>
        <shortName evidence="9">DHOdehase</shortName>
        <ecNumber evidence="9">1.3.-.-</ecNumber>
    </recommendedName>
</protein>
<comment type="catalytic activity">
    <reaction evidence="9">
        <text>(S)-dihydroorotate + A = orotate + AH2</text>
        <dbReference type="Rhea" id="RHEA:18073"/>
        <dbReference type="ChEBI" id="CHEBI:13193"/>
        <dbReference type="ChEBI" id="CHEBI:17499"/>
        <dbReference type="ChEBI" id="CHEBI:30839"/>
        <dbReference type="ChEBI" id="CHEBI:30864"/>
    </reaction>
</comment>
<organism evidence="11 12">
    <name type="scientific">Winmispira thermophila (strain ATCC 700085 / DSM 6578 / Z-1203)</name>
    <name type="common">Spirochaeta thermophila</name>
    <dbReference type="NCBI Taxonomy" id="869211"/>
    <lineage>
        <taxon>Bacteria</taxon>
        <taxon>Pseudomonadati</taxon>
        <taxon>Spirochaetota</taxon>
        <taxon>Spirochaetia</taxon>
        <taxon>Winmispirales</taxon>
        <taxon>Winmispiraceae</taxon>
        <taxon>Winmispira</taxon>
    </lineage>
</organism>
<dbReference type="RefSeq" id="WP_014625682.1">
    <property type="nucleotide sequence ID" value="NC_017583.1"/>
</dbReference>
<feature type="binding site" evidence="9">
    <location>
        <begin position="191"/>
        <end position="192"/>
    </location>
    <ligand>
        <name>substrate</name>
    </ligand>
</feature>
<keyword evidence="7 9" id="KW-0665">Pyrimidine biosynthesis</keyword>
<dbReference type="HOGENOM" id="CLU_042042_0_0_12"/>
<dbReference type="GO" id="GO:0005737">
    <property type="term" value="C:cytoplasm"/>
    <property type="evidence" value="ECO:0007669"/>
    <property type="project" value="UniProtKB-SubCell"/>
</dbReference>
<gene>
    <name evidence="9" type="primary">pyrD</name>
    <name evidence="11" type="ordered locus">Spith_2111</name>
</gene>
<dbReference type="InterPro" id="IPR024920">
    <property type="entry name" value="Dihydroorotate_DH_1"/>
</dbReference>
<dbReference type="SUPFAM" id="SSF51395">
    <property type="entry name" value="FMN-linked oxidoreductases"/>
    <property type="match status" value="1"/>
</dbReference>
<keyword evidence="6 9" id="KW-0288">FMN</keyword>
<dbReference type="NCBIfam" id="TIGR01037">
    <property type="entry name" value="pyrD_sub1_fam"/>
    <property type="match status" value="1"/>
</dbReference>
<feature type="binding site" evidence="9">
    <location>
        <begin position="68"/>
        <end position="72"/>
    </location>
    <ligand>
        <name>substrate</name>
    </ligand>
</feature>
<feature type="domain" description="Dihydroorotate dehydrogenase catalytic" evidence="10">
    <location>
        <begin position="3"/>
        <end position="285"/>
    </location>
</feature>